<sequence>MDWLGIGVFILAIGFAILVFIMIPVIKNLEKTLGAAADTITTTQKGIEDITSETAIVLNTTNETLLNVNDKLKKLDPLFDTVNDAGKSAQHMTSSLVRITGAKAQRTADGTEILDRNNLEGILRGAAFIYYLTRKKQ</sequence>
<dbReference type="InterPro" id="IPR009293">
    <property type="entry name" value="UPF0478"/>
</dbReference>
<dbReference type="RefSeq" id="WP_307323441.1">
    <property type="nucleotide sequence ID" value="NZ_JAUSUG010000004.1"/>
</dbReference>
<evidence type="ECO:0000313" key="3">
    <source>
        <dbReference type="Proteomes" id="UP001230005"/>
    </source>
</evidence>
<keyword evidence="3" id="KW-1185">Reference proteome</keyword>
<keyword evidence="1" id="KW-0472">Membrane</keyword>
<organism evidence="2 3">
    <name type="scientific">Evansella vedderi</name>
    <dbReference type="NCBI Taxonomy" id="38282"/>
    <lineage>
        <taxon>Bacteria</taxon>
        <taxon>Bacillati</taxon>
        <taxon>Bacillota</taxon>
        <taxon>Bacilli</taxon>
        <taxon>Bacillales</taxon>
        <taxon>Bacillaceae</taxon>
        <taxon>Evansella</taxon>
    </lineage>
</organism>
<dbReference type="Pfam" id="PF06103">
    <property type="entry name" value="DUF948"/>
    <property type="match status" value="1"/>
</dbReference>
<reference evidence="2 3" key="1">
    <citation type="submission" date="2023-07" db="EMBL/GenBank/DDBJ databases">
        <title>Genomic Encyclopedia of Type Strains, Phase IV (KMG-IV): sequencing the most valuable type-strain genomes for metagenomic binning, comparative biology and taxonomic classification.</title>
        <authorList>
            <person name="Goeker M."/>
        </authorList>
    </citation>
    <scope>NUCLEOTIDE SEQUENCE [LARGE SCALE GENOMIC DNA]</scope>
    <source>
        <strain evidence="2 3">DSM 9768</strain>
    </source>
</reference>
<evidence type="ECO:0000256" key="1">
    <source>
        <dbReference type="SAM" id="Phobius"/>
    </source>
</evidence>
<keyword evidence="1" id="KW-0812">Transmembrane</keyword>
<proteinExistence type="predicted"/>
<gene>
    <name evidence="2" type="ORF">J2S74_001415</name>
</gene>
<evidence type="ECO:0000313" key="2">
    <source>
        <dbReference type="EMBL" id="MDQ0254042.1"/>
    </source>
</evidence>
<dbReference type="EMBL" id="JAUSUG010000004">
    <property type="protein sequence ID" value="MDQ0254042.1"/>
    <property type="molecule type" value="Genomic_DNA"/>
</dbReference>
<name>A0ABT9ZS32_9BACI</name>
<accession>A0ABT9ZS32</accession>
<dbReference type="Proteomes" id="UP001230005">
    <property type="component" value="Unassembled WGS sequence"/>
</dbReference>
<keyword evidence="1" id="KW-1133">Transmembrane helix</keyword>
<comment type="caution">
    <text evidence="2">The sequence shown here is derived from an EMBL/GenBank/DDBJ whole genome shotgun (WGS) entry which is preliminary data.</text>
</comment>
<feature type="transmembrane region" description="Helical" evidence="1">
    <location>
        <begin position="6"/>
        <end position="26"/>
    </location>
</feature>
<protein>
    <submittedName>
        <fullName evidence="2">Uncharacterized protein YoxC</fullName>
    </submittedName>
</protein>
<dbReference type="PANTHER" id="PTHR40070">
    <property type="entry name" value="UPF0478 PROTEIN YTXG"/>
    <property type="match status" value="1"/>
</dbReference>
<dbReference type="PANTHER" id="PTHR40070:SF1">
    <property type="entry name" value="UPF0478 PROTEIN YTXG"/>
    <property type="match status" value="1"/>
</dbReference>